<gene>
    <name evidence="6" type="ORF">SAMN04488502_11634</name>
</gene>
<evidence type="ECO:0000259" key="5">
    <source>
        <dbReference type="Pfam" id="PF13629"/>
    </source>
</evidence>
<dbReference type="GO" id="GO:0009306">
    <property type="term" value="P:protein secretion"/>
    <property type="evidence" value="ECO:0007669"/>
    <property type="project" value="InterPro"/>
</dbReference>
<protein>
    <submittedName>
        <fullName evidence="6">Pilus assembly protein CpaC</fullName>
    </submittedName>
</protein>
<feature type="domain" description="Pilus formation protein N-terminal" evidence="5">
    <location>
        <begin position="31"/>
        <end position="100"/>
    </location>
</feature>
<name>A0A1H0A1J9_9FIRM</name>
<feature type="compositionally biased region" description="Basic and acidic residues" evidence="2">
    <location>
        <begin position="419"/>
        <end position="431"/>
    </location>
</feature>
<comment type="similarity">
    <text evidence="1">Belongs to the bacterial secretin family.</text>
</comment>
<feature type="signal peptide" evidence="3">
    <location>
        <begin position="1"/>
        <end position="30"/>
    </location>
</feature>
<dbReference type="PANTHER" id="PTHR30332">
    <property type="entry name" value="PROBABLE GENERAL SECRETION PATHWAY PROTEIN D"/>
    <property type="match status" value="1"/>
</dbReference>
<evidence type="ECO:0000313" key="7">
    <source>
        <dbReference type="Proteomes" id="UP000214880"/>
    </source>
</evidence>
<dbReference type="EMBL" id="FNHB01000016">
    <property type="protein sequence ID" value="SDN27579.1"/>
    <property type="molecule type" value="Genomic_DNA"/>
</dbReference>
<evidence type="ECO:0000259" key="4">
    <source>
        <dbReference type="Pfam" id="PF00263"/>
    </source>
</evidence>
<keyword evidence="3" id="KW-0732">Signal</keyword>
<evidence type="ECO:0000313" key="6">
    <source>
        <dbReference type="EMBL" id="SDN27579.1"/>
    </source>
</evidence>
<dbReference type="PRINTS" id="PR01032">
    <property type="entry name" value="PHAGEIV"/>
</dbReference>
<keyword evidence="7" id="KW-1185">Reference proteome</keyword>
<reference evidence="6 7" key="1">
    <citation type="submission" date="2016-10" db="EMBL/GenBank/DDBJ databases">
        <authorList>
            <person name="de Groot N.N."/>
        </authorList>
    </citation>
    <scope>NUCLEOTIDE SEQUENCE [LARGE SCALE GENOMIC DNA]</scope>
    <source>
        <strain evidence="6 7">DSM 1736</strain>
    </source>
</reference>
<evidence type="ECO:0000256" key="2">
    <source>
        <dbReference type="SAM" id="MobiDB-lite"/>
    </source>
</evidence>
<organism evidence="6 7">
    <name type="scientific">Dendrosporobacter quercicolus</name>
    <dbReference type="NCBI Taxonomy" id="146817"/>
    <lineage>
        <taxon>Bacteria</taxon>
        <taxon>Bacillati</taxon>
        <taxon>Bacillota</taxon>
        <taxon>Negativicutes</taxon>
        <taxon>Selenomonadales</taxon>
        <taxon>Sporomusaceae</taxon>
        <taxon>Dendrosporobacter</taxon>
    </lineage>
</organism>
<proteinExistence type="inferred from homology"/>
<dbReference type="Proteomes" id="UP000214880">
    <property type="component" value="Unassembled WGS sequence"/>
</dbReference>
<dbReference type="InterPro" id="IPR004846">
    <property type="entry name" value="T2SS/T3SS_dom"/>
</dbReference>
<dbReference type="PANTHER" id="PTHR30332:SF17">
    <property type="entry name" value="TYPE IV PILIATION SYSTEM PROTEIN DR_0774-RELATED"/>
    <property type="match status" value="1"/>
</dbReference>
<dbReference type="PRINTS" id="PR00811">
    <property type="entry name" value="BCTERIALGSPD"/>
</dbReference>
<feature type="chain" id="PRO_5011718997" evidence="3">
    <location>
        <begin position="31"/>
        <end position="431"/>
    </location>
</feature>
<dbReference type="InterPro" id="IPR001775">
    <property type="entry name" value="GspD/PilQ"/>
</dbReference>
<feature type="domain" description="Type II/III secretion system secretin-like" evidence="4">
    <location>
        <begin position="237"/>
        <end position="400"/>
    </location>
</feature>
<dbReference type="InterPro" id="IPR050810">
    <property type="entry name" value="Bact_Secretion_Sys_Channel"/>
</dbReference>
<dbReference type="Pfam" id="PF00263">
    <property type="entry name" value="Secretin"/>
    <property type="match status" value="1"/>
</dbReference>
<dbReference type="GO" id="GO:0015627">
    <property type="term" value="C:type II protein secretion system complex"/>
    <property type="evidence" value="ECO:0007669"/>
    <property type="project" value="TreeGrafter"/>
</dbReference>
<feature type="region of interest" description="Disordered" evidence="2">
    <location>
        <begin position="409"/>
        <end position="431"/>
    </location>
</feature>
<dbReference type="AlphaFoldDB" id="A0A1H0A1J9"/>
<evidence type="ECO:0000256" key="1">
    <source>
        <dbReference type="RuleBase" id="RU004003"/>
    </source>
</evidence>
<sequence>MNKNQMIGKNLFLSACFIFALFYMGGTATAQETISLDVSRSFCFSAGEEITRVAVADPELADVTVISKRELLVLARKPGTTTLYVWTNDGMRQEYAINVTNQDTQTAAAVKTMIGYAGIMVEKVGDKILLEGSVQNQLQKNRAQKIAEMYSEKVINLLEMTRPDQVRLEAKILEISTDKVKKLGIQYANASDIDTEKGIVTIGPTGIFGFGQTFSNSRDSSNAKTGGYADINATLQALVTSGDAKVLSQPSMVTMSGEKANILIGGEMPIPMSNSEGQLTVEWREYGIKLNIEPVVDTDQSITSKVSAEVSTLDSSSAAAINLSSGLSIPALRSRKAETVIQLPSGSTMAIGGLITSEEGRQITKVPFLGDLPIIGQFFRSTATSKEKKEIIILVTPTLVDETTPAGMSEEMEALLESRQPEGAKTETKNN</sequence>
<dbReference type="InterPro" id="IPR032789">
    <property type="entry name" value="T2SS-T3SS_pil_N"/>
</dbReference>
<evidence type="ECO:0000256" key="3">
    <source>
        <dbReference type="SAM" id="SignalP"/>
    </source>
</evidence>
<dbReference type="Pfam" id="PF13629">
    <property type="entry name" value="T2SS-T3SS_pil_N"/>
    <property type="match status" value="1"/>
</dbReference>
<dbReference type="RefSeq" id="WP_245698226.1">
    <property type="nucleotide sequence ID" value="NZ_FNHB01000016.1"/>
</dbReference>
<accession>A0A1H0A1J9</accession>
<dbReference type="STRING" id="146817.SAMN04488502_11634"/>